<keyword evidence="6" id="KW-1185">Reference proteome</keyword>
<evidence type="ECO:0000256" key="3">
    <source>
        <dbReference type="RuleBase" id="RU000363"/>
    </source>
</evidence>
<evidence type="ECO:0000313" key="6">
    <source>
        <dbReference type="Proteomes" id="UP001236014"/>
    </source>
</evidence>
<dbReference type="CDD" id="cd05374">
    <property type="entry name" value="17beta-HSD-like_SDR_c"/>
    <property type="match status" value="1"/>
</dbReference>
<reference evidence="5 6" key="1">
    <citation type="submission" date="2023-06" db="EMBL/GenBank/DDBJ databases">
        <authorList>
            <person name="Oyuntsetseg B."/>
            <person name="Kim S.B."/>
        </authorList>
    </citation>
    <scope>NUCLEOTIDE SEQUENCE [LARGE SCALE GENOMIC DNA]</scope>
    <source>
        <strain evidence="5 6">2-15</strain>
    </source>
</reference>
<dbReference type="InterPro" id="IPR051911">
    <property type="entry name" value="SDR_oxidoreductase"/>
</dbReference>
<dbReference type="GO" id="GO:0016491">
    <property type="term" value="F:oxidoreductase activity"/>
    <property type="evidence" value="ECO:0007669"/>
    <property type="project" value="UniProtKB-KW"/>
</dbReference>
<dbReference type="PRINTS" id="PR00080">
    <property type="entry name" value="SDRFAMILY"/>
</dbReference>
<dbReference type="AlphaFoldDB" id="A0A9Y2I809"/>
<gene>
    <name evidence="5" type="ORF">QRX50_28615</name>
</gene>
<dbReference type="PANTHER" id="PTHR43976">
    <property type="entry name" value="SHORT CHAIN DEHYDROGENASE"/>
    <property type="match status" value="1"/>
</dbReference>
<dbReference type="Proteomes" id="UP001236014">
    <property type="component" value="Chromosome"/>
</dbReference>
<dbReference type="InterPro" id="IPR036291">
    <property type="entry name" value="NAD(P)-bd_dom_sf"/>
</dbReference>
<accession>A0A9Y2I809</accession>
<evidence type="ECO:0000256" key="2">
    <source>
        <dbReference type="ARBA" id="ARBA00023002"/>
    </source>
</evidence>
<dbReference type="PROSITE" id="PS00061">
    <property type="entry name" value="ADH_SHORT"/>
    <property type="match status" value="1"/>
</dbReference>
<dbReference type="Gene3D" id="3.40.50.720">
    <property type="entry name" value="NAD(P)-binding Rossmann-like Domain"/>
    <property type="match status" value="1"/>
</dbReference>
<dbReference type="SMART" id="SM00822">
    <property type="entry name" value="PKS_KR"/>
    <property type="match status" value="1"/>
</dbReference>
<comment type="similarity">
    <text evidence="1 3">Belongs to the short-chain dehydrogenases/reductases (SDR) family.</text>
</comment>
<organism evidence="5 6">
    <name type="scientific">Amycolatopsis carbonis</name>
    <dbReference type="NCBI Taxonomy" id="715471"/>
    <lineage>
        <taxon>Bacteria</taxon>
        <taxon>Bacillati</taxon>
        <taxon>Actinomycetota</taxon>
        <taxon>Actinomycetes</taxon>
        <taxon>Pseudonocardiales</taxon>
        <taxon>Pseudonocardiaceae</taxon>
        <taxon>Amycolatopsis</taxon>
    </lineage>
</organism>
<dbReference type="PANTHER" id="PTHR43976:SF16">
    <property type="entry name" value="SHORT-CHAIN DEHYDROGENASE_REDUCTASE FAMILY PROTEIN"/>
    <property type="match status" value="1"/>
</dbReference>
<dbReference type="Pfam" id="PF00106">
    <property type="entry name" value="adh_short"/>
    <property type="match status" value="1"/>
</dbReference>
<dbReference type="RefSeq" id="WP_285966241.1">
    <property type="nucleotide sequence ID" value="NZ_CP127294.1"/>
</dbReference>
<feature type="domain" description="Ketoreductase" evidence="4">
    <location>
        <begin position="8"/>
        <end position="199"/>
    </location>
</feature>
<dbReference type="InterPro" id="IPR020904">
    <property type="entry name" value="Sc_DH/Rdtase_CS"/>
</dbReference>
<evidence type="ECO:0000313" key="5">
    <source>
        <dbReference type="EMBL" id="WIX75470.1"/>
    </source>
</evidence>
<dbReference type="InterPro" id="IPR057326">
    <property type="entry name" value="KR_dom"/>
</dbReference>
<name>A0A9Y2I809_9PSEU</name>
<proteinExistence type="inferred from homology"/>
<dbReference type="SUPFAM" id="SSF51735">
    <property type="entry name" value="NAD(P)-binding Rossmann-fold domains"/>
    <property type="match status" value="1"/>
</dbReference>
<evidence type="ECO:0000259" key="4">
    <source>
        <dbReference type="SMART" id="SM00822"/>
    </source>
</evidence>
<keyword evidence="2" id="KW-0560">Oxidoreductase</keyword>
<sequence length="279" mass="29510">MTNETPGRVWLISGCSSGFGRELVRAALAAGDRVMATARRPETLADLAAAGGDRVSTAAMDVTDPASIRAAVEATLAVFGRIDVLVNNAGVSVIGAVEETPVEYLRSMFDVNYFGAVELTQAVLPVMREQGNGTIVVMSSIGGLITFPGLSGYNATKHALKSLGEALSLELTPLGIRVVVVEPGMFRTQFSTSLQWTPENPAYHATSGELRKMVKSVVGQEPNDPAKGAAAIVKVLESENPPLHFLLGEDALDGLHQHHEALLADVTTWESLSRSTTIS</sequence>
<protein>
    <submittedName>
        <fullName evidence="5">Oxidoreductase</fullName>
    </submittedName>
</protein>
<dbReference type="InterPro" id="IPR002347">
    <property type="entry name" value="SDR_fam"/>
</dbReference>
<dbReference type="NCBIfam" id="NF004824">
    <property type="entry name" value="PRK06180.1"/>
    <property type="match status" value="1"/>
</dbReference>
<dbReference type="EMBL" id="CP127294">
    <property type="protein sequence ID" value="WIX75470.1"/>
    <property type="molecule type" value="Genomic_DNA"/>
</dbReference>
<evidence type="ECO:0000256" key="1">
    <source>
        <dbReference type="ARBA" id="ARBA00006484"/>
    </source>
</evidence>
<dbReference type="KEGG" id="acab:QRX50_28615"/>
<dbReference type="PRINTS" id="PR00081">
    <property type="entry name" value="GDHRDH"/>
</dbReference>